<dbReference type="STRING" id="888268.A0A1E5WHB6"/>
<accession>A0A1E5WHB6</accession>
<protein>
    <recommendedName>
        <fullName evidence="4">Wall-associated receptor kinase galacturonan-binding domain-containing protein</fullName>
    </recommendedName>
</protein>
<reference evidence="2 3" key="1">
    <citation type="submission" date="2016-09" db="EMBL/GenBank/DDBJ databases">
        <title>The draft genome of Dichanthelium oligosanthes: A C3 panicoid grass species.</title>
        <authorList>
            <person name="Studer A.J."/>
            <person name="Schnable J.C."/>
            <person name="Brutnell T.P."/>
        </authorList>
    </citation>
    <scope>NUCLEOTIDE SEQUENCE [LARGE SCALE GENOMIC DNA]</scope>
    <source>
        <strain evidence="3">cv. Kellogg 1175</strain>
        <tissue evidence="2">Leaf</tissue>
    </source>
</reference>
<dbReference type="PROSITE" id="PS51257">
    <property type="entry name" value="PROKAR_LIPOPROTEIN"/>
    <property type="match status" value="1"/>
</dbReference>
<dbReference type="EMBL" id="LWDX02008210">
    <property type="protein sequence ID" value="OEL36744.1"/>
    <property type="molecule type" value="Genomic_DNA"/>
</dbReference>
<dbReference type="Proteomes" id="UP000095767">
    <property type="component" value="Unassembled WGS sequence"/>
</dbReference>
<proteinExistence type="predicted"/>
<feature type="chain" id="PRO_5009189281" description="Wall-associated receptor kinase galacturonan-binding domain-containing protein" evidence="1">
    <location>
        <begin position="21"/>
        <end position="276"/>
    </location>
</feature>
<evidence type="ECO:0000313" key="3">
    <source>
        <dbReference type="Proteomes" id="UP000095767"/>
    </source>
</evidence>
<keyword evidence="3" id="KW-1185">Reference proteome</keyword>
<keyword evidence="1" id="KW-0732">Signal</keyword>
<name>A0A1E5WHB6_9POAL</name>
<evidence type="ECO:0000313" key="2">
    <source>
        <dbReference type="EMBL" id="OEL36744.1"/>
    </source>
</evidence>
<evidence type="ECO:0000256" key="1">
    <source>
        <dbReference type="SAM" id="SignalP"/>
    </source>
</evidence>
<sequence length="276" mass="28518">MRLLVVLLFLLAAFFAAVTGGGCNRRCNSLVVPYPFGFSGACPILLACNATNSTPLLPHSTTAAPYPILSFNYSTSTFIVSLAPSCNRSVVDAKVSLSGAGYGISSRTGLLLRGGCRATGTCTVSANIMAKQLHTTAQCGANGNDIAWTCVATPPTNNTAALRGQGQFMAWDSVDAAGCEDLLSAVVYAAAGMPSLEFGVAELGWWLNGTCAGATADGQCVVNATCHVVKTPSEAWGHRCACPDGMSGDGFADGDGCLYGEFVRLSSIDCLWTVKN</sequence>
<feature type="signal peptide" evidence="1">
    <location>
        <begin position="1"/>
        <end position="20"/>
    </location>
</feature>
<dbReference type="AlphaFoldDB" id="A0A1E5WHB6"/>
<comment type="caution">
    <text evidence="2">The sequence shown here is derived from an EMBL/GenBank/DDBJ whole genome shotgun (WGS) entry which is preliminary data.</text>
</comment>
<dbReference type="OrthoDB" id="691441at2759"/>
<gene>
    <name evidence="2" type="ORF">BAE44_0002237</name>
</gene>
<organism evidence="2 3">
    <name type="scientific">Dichanthelium oligosanthes</name>
    <dbReference type="NCBI Taxonomy" id="888268"/>
    <lineage>
        <taxon>Eukaryota</taxon>
        <taxon>Viridiplantae</taxon>
        <taxon>Streptophyta</taxon>
        <taxon>Embryophyta</taxon>
        <taxon>Tracheophyta</taxon>
        <taxon>Spermatophyta</taxon>
        <taxon>Magnoliopsida</taxon>
        <taxon>Liliopsida</taxon>
        <taxon>Poales</taxon>
        <taxon>Poaceae</taxon>
        <taxon>PACMAD clade</taxon>
        <taxon>Panicoideae</taxon>
        <taxon>Panicodae</taxon>
        <taxon>Paniceae</taxon>
        <taxon>Dichantheliinae</taxon>
        <taxon>Dichanthelium</taxon>
    </lineage>
</organism>
<evidence type="ECO:0008006" key="4">
    <source>
        <dbReference type="Google" id="ProtNLM"/>
    </source>
</evidence>